<evidence type="ECO:0000313" key="1">
    <source>
        <dbReference type="EMBL" id="KAJ8720793.1"/>
    </source>
</evidence>
<protein>
    <submittedName>
        <fullName evidence="1">Uncharacterized protein</fullName>
    </submittedName>
</protein>
<reference evidence="1" key="1">
    <citation type="submission" date="2023-03" db="EMBL/GenBank/DDBJ databases">
        <title>Chromosome-level genomes of two armyworms, Mythimna separata and Mythimna loreyi, provide insights into the biosynthesis and reception of sex pheromones.</title>
        <authorList>
            <person name="Zhao H."/>
        </authorList>
    </citation>
    <scope>NUCLEOTIDE SEQUENCE</scope>
    <source>
        <strain evidence="1">BeijingLab</strain>
    </source>
</reference>
<organism evidence="1 2">
    <name type="scientific">Mythimna loreyi</name>
    <dbReference type="NCBI Taxonomy" id="667449"/>
    <lineage>
        <taxon>Eukaryota</taxon>
        <taxon>Metazoa</taxon>
        <taxon>Ecdysozoa</taxon>
        <taxon>Arthropoda</taxon>
        <taxon>Hexapoda</taxon>
        <taxon>Insecta</taxon>
        <taxon>Pterygota</taxon>
        <taxon>Neoptera</taxon>
        <taxon>Endopterygota</taxon>
        <taxon>Lepidoptera</taxon>
        <taxon>Glossata</taxon>
        <taxon>Ditrysia</taxon>
        <taxon>Noctuoidea</taxon>
        <taxon>Noctuidae</taxon>
        <taxon>Noctuinae</taxon>
        <taxon>Hadenini</taxon>
        <taxon>Mythimna</taxon>
    </lineage>
</organism>
<dbReference type="EMBL" id="CM056795">
    <property type="protein sequence ID" value="KAJ8720793.1"/>
    <property type="molecule type" value="Genomic_DNA"/>
</dbReference>
<gene>
    <name evidence="1" type="ORF">PYW08_006258</name>
</gene>
<name>A0ACC2QM49_9NEOP</name>
<evidence type="ECO:0000313" key="2">
    <source>
        <dbReference type="Proteomes" id="UP001231649"/>
    </source>
</evidence>
<dbReference type="Proteomes" id="UP001231649">
    <property type="component" value="Chromosome 19"/>
</dbReference>
<comment type="caution">
    <text evidence="1">The sequence shown here is derived from an EMBL/GenBank/DDBJ whole genome shotgun (WGS) entry which is preliminary data.</text>
</comment>
<keyword evidence="2" id="KW-1185">Reference proteome</keyword>
<accession>A0ACC2QM49</accession>
<sequence>MIATCENTNQDVLNKLPKFTNVKSSLYRFRNKAAGVEKLCCKEAGEVQIPSQYQDFVLADYAENGLRIIVFCSKTAKHAMTEISEFSSDGTFKSCTQPFSQLYSIHGDLGSTVNNTNILLLVYTLS</sequence>
<proteinExistence type="predicted"/>